<name>A0A090APF6_9GAMM</name>
<dbReference type="Proteomes" id="UP000031623">
    <property type="component" value="Chromosome"/>
</dbReference>
<organism evidence="1 2">
    <name type="scientific">Thioploca ingrica</name>
    <dbReference type="NCBI Taxonomy" id="40754"/>
    <lineage>
        <taxon>Bacteria</taxon>
        <taxon>Pseudomonadati</taxon>
        <taxon>Pseudomonadota</taxon>
        <taxon>Gammaproteobacteria</taxon>
        <taxon>Thiotrichales</taxon>
        <taxon>Thiotrichaceae</taxon>
        <taxon>Thioploca</taxon>
    </lineage>
</organism>
<evidence type="ECO:0000313" key="2">
    <source>
        <dbReference type="Proteomes" id="UP000031623"/>
    </source>
</evidence>
<dbReference type="STRING" id="40754.THII_3078"/>
<protein>
    <submittedName>
        <fullName evidence="1">Uncharacterized protein</fullName>
    </submittedName>
</protein>
<dbReference type="KEGG" id="tig:THII_3078"/>
<dbReference type="HOGENOM" id="CLU_2157222_0_0_6"/>
<reference evidence="1 2" key="1">
    <citation type="journal article" date="2014" name="ISME J.">
        <title>Ecophysiology of Thioploca ingrica as revealed by the complete genome sequence supplemented with proteomic evidence.</title>
        <authorList>
            <person name="Kojima H."/>
            <person name="Ogura Y."/>
            <person name="Yamamoto N."/>
            <person name="Togashi T."/>
            <person name="Mori H."/>
            <person name="Watanabe T."/>
            <person name="Nemoto F."/>
            <person name="Kurokawa K."/>
            <person name="Hayashi T."/>
            <person name="Fukui M."/>
        </authorList>
    </citation>
    <scope>NUCLEOTIDE SEQUENCE [LARGE SCALE GENOMIC DNA]</scope>
</reference>
<dbReference type="EMBL" id="AP014633">
    <property type="protein sequence ID" value="BAP57375.1"/>
    <property type="molecule type" value="Genomic_DNA"/>
</dbReference>
<gene>
    <name evidence="1" type="ORF">THII_3078</name>
</gene>
<dbReference type="AlphaFoldDB" id="A0A090APF6"/>
<keyword evidence="2" id="KW-1185">Reference proteome</keyword>
<evidence type="ECO:0000313" key="1">
    <source>
        <dbReference type="EMBL" id="BAP57375.1"/>
    </source>
</evidence>
<accession>A0A090APF6</accession>
<sequence>MNRLKIIYRLVITAIFSLIGLVCLSACTTTMQVIKPTPREIEQNFTIGDTIKVHTQDHTIITFDFVEVTPTAIVGARERIPFTEIIKIEKPETQSLSLCELSFFQKFLCKT</sequence>
<proteinExistence type="predicted"/>